<keyword evidence="6" id="KW-1185">Reference proteome</keyword>
<gene>
    <name evidence="5" type="ORF">T440DRAFT_551857</name>
</gene>
<feature type="compositionally biased region" description="Pro residues" evidence="4">
    <location>
        <begin position="194"/>
        <end position="206"/>
    </location>
</feature>
<reference evidence="5" key="1">
    <citation type="submission" date="2020-01" db="EMBL/GenBank/DDBJ databases">
        <authorList>
            <consortium name="DOE Joint Genome Institute"/>
            <person name="Haridas S."/>
            <person name="Albert R."/>
            <person name="Binder M."/>
            <person name="Bloem J."/>
            <person name="Labutti K."/>
            <person name="Salamov A."/>
            <person name="Andreopoulos B."/>
            <person name="Baker S.E."/>
            <person name="Barry K."/>
            <person name="Bills G."/>
            <person name="Bluhm B.H."/>
            <person name="Cannon C."/>
            <person name="Castanera R."/>
            <person name="Culley D.E."/>
            <person name="Daum C."/>
            <person name="Ezra D."/>
            <person name="Gonzalez J.B."/>
            <person name="Henrissat B."/>
            <person name="Kuo A."/>
            <person name="Liang C."/>
            <person name="Lipzen A."/>
            <person name="Lutzoni F."/>
            <person name="Magnuson J."/>
            <person name="Mondo S."/>
            <person name="Nolan M."/>
            <person name="Ohm R."/>
            <person name="Pangilinan J."/>
            <person name="Park H.-J."/>
            <person name="Ramirez L."/>
            <person name="Alfaro M."/>
            <person name="Sun H."/>
            <person name="Tritt A."/>
            <person name="Yoshinaga Y."/>
            <person name="Zwiers L.-H."/>
            <person name="Turgeon B.G."/>
            <person name="Goodwin S.B."/>
            <person name="Spatafora J.W."/>
            <person name="Crous P.W."/>
            <person name="Grigoriev I.V."/>
        </authorList>
    </citation>
    <scope>NUCLEOTIDE SEQUENCE</scope>
    <source>
        <strain evidence="5">IPT5</strain>
    </source>
</reference>
<evidence type="ECO:0000256" key="2">
    <source>
        <dbReference type="ARBA" id="ARBA00022643"/>
    </source>
</evidence>
<feature type="compositionally biased region" description="Low complexity" evidence="4">
    <location>
        <begin position="207"/>
        <end position="230"/>
    </location>
</feature>
<organism evidence="5 6">
    <name type="scientific">Plenodomus tracheiphilus IPT5</name>
    <dbReference type="NCBI Taxonomy" id="1408161"/>
    <lineage>
        <taxon>Eukaryota</taxon>
        <taxon>Fungi</taxon>
        <taxon>Dikarya</taxon>
        <taxon>Ascomycota</taxon>
        <taxon>Pezizomycotina</taxon>
        <taxon>Dothideomycetes</taxon>
        <taxon>Pleosporomycetidae</taxon>
        <taxon>Pleosporales</taxon>
        <taxon>Pleosporineae</taxon>
        <taxon>Leptosphaeriaceae</taxon>
        <taxon>Plenodomus</taxon>
    </lineage>
</organism>
<dbReference type="AlphaFoldDB" id="A0A6A7BHR7"/>
<dbReference type="Proteomes" id="UP000799423">
    <property type="component" value="Unassembled WGS sequence"/>
</dbReference>
<sequence length="379" mass="39662">MANHNIKLKEDYPWIQTPLIVGAPMRLIALAELAVEISKAGGIGFIGAGTDVTPLRSYLEHTTQLLSHPSASHLPTTPVLPIGIGFINWGASLPSSIALIAEFKPAAVWFFAPSSIPSLQEWTTQTRQASPLTKIWIQIGSVQEARDVVQATNPDVLVVQGTDAGGHGLKRGAGLISLLPEVLDMLSNITLPLSHPPSSSPPPPTASTPTQTQTPTPKPTHPTIIATGGLSTPTTASAALTLGATGIALGTAFLATNEARISPGYQAAILAATDGGQSTTRTTLYDSLRGTKWPDTYNARGVVNQSYEDAVRGMSAAENMRLYEEEVRKGDAGWGVGGRMTTYAGSGVGLVREVRGAGEVVRSVRGGIEGVLRGVLGRL</sequence>
<feature type="region of interest" description="Disordered" evidence="4">
    <location>
        <begin position="193"/>
        <end position="230"/>
    </location>
</feature>
<evidence type="ECO:0000256" key="4">
    <source>
        <dbReference type="SAM" id="MobiDB-lite"/>
    </source>
</evidence>
<dbReference type="EMBL" id="MU006292">
    <property type="protein sequence ID" value="KAF2854802.1"/>
    <property type="molecule type" value="Genomic_DNA"/>
</dbReference>
<evidence type="ECO:0000256" key="1">
    <source>
        <dbReference type="ARBA" id="ARBA00022630"/>
    </source>
</evidence>
<dbReference type="InterPro" id="IPR013785">
    <property type="entry name" value="Aldolase_TIM"/>
</dbReference>
<dbReference type="Gene3D" id="3.20.20.70">
    <property type="entry name" value="Aldolase class I"/>
    <property type="match status" value="1"/>
</dbReference>
<dbReference type="InterPro" id="IPR004136">
    <property type="entry name" value="NMO"/>
</dbReference>
<dbReference type="Pfam" id="PF03060">
    <property type="entry name" value="NMO"/>
    <property type="match status" value="1"/>
</dbReference>
<dbReference type="OrthoDB" id="2349068at2759"/>
<proteinExistence type="predicted"/>
<dbReference type="SUPFAM" id="SSF51412">
    <property type="entry name" value="Inosine monophosphate dehydrogenase (IMPDH)"/>
    <property type="match status" value="1"/>
</dbReference>
<dbReference type="GO" id="GO:0018580">
    <property type="term" value="F:nitronate monooxygenase activity"/>
    <property type="evidence" value="ECO:0007669"/>
    <property type="project" value="InterPro"/>
</dbReference>
<evidence type="ECO:0000256" key="3">
    <source>
        <dbReference type="ARBA" id="ARBA00023002"/>
    </source>
</evidence>
<evidence type="ECO:0000313" key="6">
    <source>
        <dbReference type="Proteomes" id="UP000799423"/>
    </source>
</evidence>
<dbReference type="PANTHER" id="PTHR32332:SF34">
    <property type="entry name" value="2-NITROPROPANE DIOXYGENASE FAMILY, PUTATIVE-RELATED"/>
    <property type="match status" value="1"/>
</dbReference>
<accession>A0A6A7BHR7</accession>
<keyword evidence="2" id="KW-0288">FMN</keyword>
<keyword evidence="3" id="KW-0560">Oxidoreductase</keyword>
<name>A0A6A7BHR7_9PLEO</name>
<keyword evidence="1" id="KW-0285">Flavoprotein</keyword>
<dbReference type="CDD" id="cd04730">
    <property type="entry name" value="NPD_like"/>
    <property type="match status" value="1"/>
</dbReference>
<dbReference type="PANTHER" id="PTHR32332">
    <property type="entry name" value="2-NITROPROPANE DIOXYGENASE"/>
    <property type="match status" value="1"/>
</dbReference>
<protein>
    <submittedName>
        <fullName evidence="5">Inosine monophosphate dehydrogenase</fullName>
    </submittedName>
</protein>
<evidence type="ECO:0000313" key="5">
    <source>
        <dbReference type="EMBL" id="KAF2854802.1"/>
    </source>
</evidence>